<dbReference type="AlphaFoldDB" id="A0A371IZC5"/>
<dbReference type="Proteomes" id="UP000215694">
    <property type="component" value="Unassembled WGS sequence"/>
</dbReference>
<feature type="transmembrane region" description="Helical" evidence="1">
    <location>
        <begin position="137"/>
        <end position="155"/>
    </location>
</feature>
<keyword evidence="1" id="KW-1133">Transmembrane helix</keyword>
<organism evidence="2 3">
    <name type="scientific">Romboutsia weinsteinii</name>
    <dbReference type="NCBI Taxonomy" id="2020949"/>
    <lineage>
        <taxon>Bacteria</taxon>
        <taxon>Bacillati</taxon>
        <taxon>Bacillota</taxon>
        <taxon>Clostridia</taxon>
        <taxon>Peptostreptococcales</taxon>
        <taxon>Peptostreptococcaceae</taxon>
        <taxon>Romboutsia</taxon>
    </lineage>
</organism>
<dbReference type="OrthoDB" id="10018554at2"/>
<feature type="transmembrane region" description="Helical" evidence="1">
    <location>
        <begin position="84"/>
        <end position="103"/>
    </location>
</feature>
<keyword evidence="1" id="KW-0472">Membrane</keyword>
<dbReference type="EMBL" id="NOJY02000045">
    <property type="protein sequence ID" value="RDY25830.1"/>
    <property type="molecule type" value="Genomic_DNA"/>
</dbReference>
<evidence type="ECO:0008006" key="4">
    <source>
        <dbReference type="Google" id="ProtNLM"/>
    </source>
</evidence>
<dbReference type="RefSeq" id="WP_094369474.1">
    <property type="nucleotide sequence ID" value="NZ_NOJY02000045.1"/>
</dbReference>
<evidence type="ECO:0000313" key="2">
    <source>
        <dbReference type="EMBL" id="RDY25830.1"/>
    </source>
</evidence>
<gene>
    <name evidence="2" type="ORF">CHL78_016165</name>
</gene>
<comment type="caution">
    <text evidence="2">The sequence shown here is derived from an EMBL/GenBank/DDBJ whole genome shotgun (WGS) entry which is preliminary data.</text>
</comment>
<reference evidence="2 3" key="1">
    <citation type="journal article" date="2017" name="Genome Announc.">
        <title>Draft Genome Sequence of Romboutsia weinsteinii sp. nov. Strain CCRI-19649(T) Isolated from Surface Water.</title>
        <authorList>
            <person name="Maheux A.F."/>
            <person name="Boudreau D.K."/>
            <person name="Berube E."/>
            <person name="Boissinot M."/>
            <person name="Cantin P."/>
            <person name="Raymond F."/>
            <person name="Corbeil J."/>
            <person name="Omar R.F."/>
            <person name="Bergeron M.G."/>
        </authorList>
    </citation>
    <scope>NUCLEOTIDE SEQUENCE [LARGE SCALE GENOMIC DNA]</scope>
    <source>
        <strain evidence="2 3">CCRI-19649</strain>
    </source>
</reference>
<protein>
    <recommendedName>
        <fullName evidence="4">Two pore domain potassium channel family protein</fullName>
    </recommendedName>
</protein>
<proteinExistence type="predicted"/>
<feature type="transmembrane region" description="Helical" evidence="1">
    <location>
        <begin position="52"/>
        <end position="72"/>
    </location>
</feature>
<name>A0A371IZC5_9FIRM</name>
<dbReference type="SUPFAM" id="SSF81324">
    <property type="entry name" value="Voltage-gated potassium channels"/>
    <property type="match status" value="1"/>
</dbReference>
<feature type="transmembrane region" description="Helical" evidence="1">
    <location>
        <begin position="208"/>
        <end position="230"/>
    </location>
</feature>
<accession>A0A371IZC5</accession>
<keyword evidence="1" id="KW-0812">Transmembrane</keyword>
<sequence>MEEKYYDKIKNFIYGNKKIISILSPTFSIYFYSKKRDDKEYNHELADNTKRFFASLSIFIILLISIFNFKQLYIVNENNSMSKILYIGLCIIGPYIILQSIILKEYGIAIGSNSNSKYEKIRARISKFVFSKNIPRIFNVLMLIYILIIFGSNTYRDIHFIIKSMILIATIFIFGISRPVQFFLVFIRDMLKKTYRKYERDIDGKIRLIILAMVSLVSLILDYTILFYALHTIGNELLNIDMFSCDIENIVDMLYYTAGFGDINPESFITKILVMMKDIAMFMLLTGNLAIYLSIESKSEVSNT</sequence>
<feature type="transmembrane region" description="Helical" evidence="1">
    <location>
        <begin position="279"/>
        <end position="295"/>
    </location>
</feature>
<evidence type="ECO:0000256" key="1">
    <source>
        <dbReference type="SAM" id="Phobius"/>
    </source>
</evidence>
<keyword evidence="3" id="KW-1185">Reference proteome</keyword>
<feature type="transmembrane region" description="Helical" evidence="1">
    <location>
        <begin position="161"/>
        <end position="187"/>
    </location>
</feature>
<evidence type="ECO:0000313" key="3">
    <source>
        <dbReference type="Proteomes" id="UP000215694"/>
    </source>
</evidence>